<dbReference type="InterPro" id="IPR017665">
    <property type="entry name" value="Guanylate_kinase"/>
</dbReference>
<protein>
    <recommendedName>
        <fullName evidence="3">Guanylate kinase</fullName>
        <ecNumber evidence="2">2.7.4.8</ecNumber>
    </recommendedName>
    <alternativeName>
        <fullName evidence="8">GMP kinase</fullName>
    </alternativeName>
</protein>
<feature type="domain" description="Guanylate kinase-like" evidence="9">
    <location>
        <begin position="6"/>
        <end position="195"/>
    </location>
</feature>
<comment type="caution">
    <text evidence="10">The sequence shown here is derived from an EMBL/GenBank/DDBJ whole genome shotgun (WGS) entry which is preliminary data.</text>
</comment>
<organism evidence="10 11">
    <name type="scientific">Umbelopsis vinacea</name>
    <dbReference type="NCBI Taxonomy" id="44442"/>
    <lineage>
        <taxon>Eukaryota</taxon>
        <taxon>Fungi</taxon>
        <taxon>Fungi incertae sedis</taxon>
        <taxon>Mucoromycota</taxon>
        <taxon>Mucoromycotina</taxon>
        <taxon>Umbelopsidomycetes</taxon>
        <taxon>Umbelopsidales</taxon>
        <taxon>Umbelopsidaceae</taxon>
        <taxon>Umbelopsis</taxon>
    </lineage>
</organism>
<dbReference type="GO" id="GO:0004385">
    <property type="term" value="F:GMP kinase activity"/>
    <property type="evidence" value="ECO:0007669"/>
    <property type="project" value="UniProtKB-EC"/>
</dbReference>
<dbReference type="Gene3D" id="3.40.50.300">
    <property type="entry name" value="P-loop containing nucleotide triphosphate hydrolases"/>
    <property type="match status" value="1"/>
</dbReference>
<evidence type="ECO:0000256" key="7">
    <source>
        <dbReference type="ARBA" id="ARBA00022840"/>
    </source>
</evidence>
<evidence type="ECO:0000259" key="9">
    <source>
        <dbReference type="PROSITE" id="PS50052"/>
    </source>
</evidence>
<evidence type="ECO:0000313" key="10">
    <source>
        <dbReference type="EMBL" id="KAG2181884.1"/>
    </source>
</evidence>
<dbReference type="FunFam" id="3.30.63.10:FF:000002">
    <property type="entry name" value="Guanylate kinase 1"/>
    <property type="match status" value="1"/>
</dbReference>
<dbReference type="InterPro" id="IPR027417">
    <property type="entry name" value="P-loop_NTPase"/>
</dbReference>
<dbReference type="EMBL" id="JAEPRA010000008">
    <property type="protein sequence ID" value="KAG2181884.1"/>
    <property type="molecule type" value="Genomic_DNA"/>
</dbReference>
<dbReference type="GO" id="GO:0005524">
    <property type="term" value="F:ATP binding"/>
    <property type="evidence" value="ECO:0007669"/>
    <property type="project" value="UniProtKB-KW"/>
</dbReference>
<keyword evidence="7" id="KW-0067">ATP-binding</keyword>
<evidence type="ECO:0000256" key="3">
    <source>
        <dbReference type="ARBA" id="ARBA00016296"/>
    </source>
</evidence>
<evidence type="ECO:0000256" key="5">
    <source>
        <dbReference type="ARBA" id="ARBA00022741"/>
    </source>
</evidence>
<dbReference type="AlphaFoldDB" id="A0A8H7UK51"/>
<evidence type="ECO:0000256" key="1">
    <source>
        <dbReference type="ARBA" id="ARBA00005790"/>
    </source>
</evidence>
<evidence type="ECO:0000313" key="11">
    <source>
        <dbReference type="Proteomes" id="UP000612746"/>
    </source>
</evidence>
<sequence>MTKAVSQIFVLSGPSGSGKSTLLKKLFSEYPDTFGFSVSRKSLFAKGTNSQPRQGEENGKDYHFVNKDDMIKEVEEGKFIESATFSGNMYGTSIKAVQDVVARGKICVLDIDMQGVQAVKHTTLNPRYIFVQPPSLETLEKRLRGRGTEAEDAILNRLAASRRELEYAQQPNAYDRIIINDDLNRAYEDLKNAIFVSESA</sequence>
<evidence type="ECO:0000256" key="8">
    <source>
        <dbReference type="ARBA" id="ARBA00030128"/>
    </source>
</evidence>
<keyword evidence="11" id="KW-1185">Reference proteome</keyword>
<proteinExistence type="inferred from homology"/>
<name>A0A8H7UK51_9FUNG</name>
<dbReference type="OrthoDB" id="6334211at2759"/>
<keyword evidence="4" id="KW-0808">Transferase</keyword>
<dbReference type="PROSITE" id="PS50052">
    <property type="entry name" value="GUANYLATE_KINASE_2"/>
    <property type="match status" value="1"/>
</dbReference>
<comment type="similarity">
    <text evidence="1">Belongs to the guanylate kinase family.</text>
</comment>
<dbReference type="NCBIfam" id="TIGR03263">
    <property type="entry name" value="guanyl_kin"/>
    <property type="match status" value="1"/>
</dbReference>
<dbReference type="GO" id="GO:0005829">
    <property type="term" value="C:cytosol"/>
    <property type="evidence" value="ECO:0007669"/>
    <property type="project" value="TreeGrafter"/>
</dbReference>
<accession>A0A8H7UK51</accession>
<keyword evidence="6" id="KW-0418">Kinase</keyword>
<dbReference type="PANTHER" id="PTHR23117">
    <property type="entry name" value="GUANYLATE KINASE-RELATED"/>
    <property type="match status" value="1"/>
</dbReference>
<evidence type="ECO:0000256" key="2">
    <source>
        <dbReference type="ARBA" id="ARBA00012961"/>
    </source>
</evidence>
<dbReference type="FunFam" id="3.40.50.300:FF:000776">
    <property type="entry name" value="Guanylate kinase 2"/>
    <property type="match status" value="1"/>
</dbReference>
<keyword evidence="5" id="KW-0547">Nucleotide-binding</keyword>
<dbReference type="InterPro" id="IPR008144">
    <property type="entry name" value="Guanylate_kin-like_dom"/>
</dbReference>
<evidence type="ECO:0000256" key="6">
    <source>
        <dbReference type="ARBA" id="ARBA00022777"/>
    </source>
</evidence>
<evidence type="ECO:0000256" key="4">
    <source>
        <dbReference type="ARBA" id="ARBA00022679"/>
    </source>
</evidence>
<gene>
    <name evidence="10" type="ORF">INT44_008700</name>
</gene>
<reference evidence="10" key="1">
    <citation type="submission" date="2020-12" db="EMBL/GenBank/DDBJ databases">
        <title>Metabolic potential, ecology and presence of endohyphal bacteria is reflected in genomic diversity of Mucoromycotina.</title>
        <authorList>
            <person name="Muszewska A."/>
            <person name="Okrasinska A."/>
            <person name="Steczkiewicz K."/>
            <person name="Drgas O."/>
            <person name="Orlowska M."/>
            <person name="Perlinska-Lenart U."/>
            <person name="Aleksandrzak-Piekarczyk T."/>
            <person name="Szatraj K."/>
            <person name="Zielenkiewicz U."/>
            <person name="Pilsyk S."/>
            <person name="Malc E."/>
            <person name="Mieczkowski P."/>
            <person name="Kruszewska J.S."/>
            <person name="Biernat P."/>
            <person name="Pawlowska J."/>
        </authorList>
    </citation>
    <scope>NUCLEOTIDE SEQUENCE</scope>
    <source>
        <strain evidence="10">WA0000051536</strain>
    </source>
</reference>
<dbReference type="EC" id="2.7.4.8" evidence="2"/>
<dbReference type="Proteomes" id="UP000612746">
    <property type="component" value="Unassembled WGS sequence"/>
</dbReference>
<dbReference type="Pfam" id="PF00625">
    <property type="entry name" value="Guanylate_kin"/>
    <property type="match status" value="1"/>
</dbReference>
<dbReference type="InterPro" id="IPR008145">
    <property type="entry name" value="GK/Ca_channel_bsu"/>
</dbReference>
<dbReference type="SMART" id="SM00072">
    <property type="entry name" value="GuKc"/>
    <property type="match status" value="1"/>
</dbReference>
<dbReference type="CDD" id="cd00071">
    <property type="entry name" value="GMPK"/>
    <property type="match status" value="1"/>
</dbReference>
<dbReference type="PANTHER" id="PTHR23117:SF13">
    <property type="entry name" value="GUANYLATE KINASE"/>
    <property type="match status" value="1"/>
</dbReference>
<dbReference type="SUPFAM" id="SSF52540">
    <property type="entry name" value="P-loop containing nucleoside triphosphate hydrolases"/>
    <property type="match status" value="1"/>
</dbReference>